<dbReference type="PROSITE" id="PS50887">
    <property type="entry name" value="GGDEF"/>
    <property type="match status" value="1"/>
</dbReference>
<dbReference type="NCBIfam" id="TIGR00254">
    <property type="entry name" value="GGDEF"/>
    <property type="match status" value="1"/>
</dbReference>
<dbReference type="FunFam" id="3.30.70.270:FF:000001">
    <property type="entry name" value="Diguanylate cyclase domain protein"/>
    <property type="match status" value="1"/>
</dbReference>
<evidence type="ECO:0000256" key="1">
    <source>
        <dbReference type="SAM" id="MobiDB-lite"/>
    </source>
</evidence>
<reference evidence="6" key="1">
    <citation type="submission" date="2018-08" db="EMBL/GenBank/DDBJ databases">
        <authorList>
            <person name="Kim S.-J."/>
            <person name="Jung G.-Y."/>
        </authorList>
    </citation>
    <scope>NUCLEOTIDE SEQUENCE [LARGE SCALE GENOMIC DNA]</scope>
    <source>
        <strain evidence="6">GY_H</strain>
    </source>
</reference>
<gene>
    <name evidence="5" type="ORF">DXH78_10550</name>
</gene>
<dbReference type="Pfam" id="PF00563">
    <property type="entry name" value="EAL"/>
    <property type="match status" value="1"/>
</dbReference>
<keyword evidence="2" id="KW-1133">Transmembrane helix</keyword>
<dbReference type="Gene3D" id="3.20.20.450">
    <property type="entry name" value="EAL domain"/>
    <property type="match status" value="1"/>
</dbReference>
<dbReference type="CDD" id="cd01949">
    <property type="entry name" value="GGDEF"/>
    <property type="match status" value="1"/>
</dbReference>
<dbReference type="GO" id="GO:0003824">
    <property type="term" value="F:catalytic activity"/>
    <property type="evidence" value="ECO:0007669"/>
    <property type="project" value="UniProtKB-ARBA"/>
</dbReference>
<proteinExistence type="predicted"/>
<evidence type="ECO:0000313" key="5">
    <source>
        <dbReference type="EMBL" id="RDV04962.1"/>
    </source>
</evidence>
<name>A0A371BBM2_9BRAD</name>
<dbReference type="InterPro" id="IPR029787">
    <property type="entry name" value="Nucleotide_cyclase"/>
</dbReference>
<dbReference type="InterPro" id="IPR000160">
    <property type="entry name" value="GGDEF_dom"/>
</dbReference>
<dbReference type="InterPro" id="IPR052155">
    <property type="entry name" value="Biofilm_reg_signaling"/>
</dbReference>
<dbReference type="InterPro" id="IPR043128">
    <property type="entry name" value="Rev_trsase/Diguanyl_cyclase"/>
</dbReference>
<evidence type="ECO:0000256" key="2">
    <source>
        <dbReference type="SAM" id="Phobius"/>
    </source>
</evidence>
<keyword evidence="6" id="KW-1185">Reference proteome</keyword>
<evidence type="ECO:0000259" key="3">
    <source>
        <dbReference type="PROSITE" id="PS50883"/>
    </source>
</evidence>
<feature type="transmembrane region" description="Helical" evidence="2">
    <location>
        <begin position="12"/>
        <end position="33"/>
    </location>
</feature>
<dbReference type="PANTHER" id="PTHR44757:SF10">
    <property type="entry name" value="MEMBRANE PROTEIN"/>
    <property type="match status" value="1"/>
</dbReference>
<feature type="transmembrane region" description="Helical" evidence="2">
    <location>
        <begin position="146"/>
        <end position="168"/>
    </location>
</feature>
<dbReference type="SUPFAM" id="SSF141868">
    <property type="entry name" value="EAL domain-like"/>
    <property type="match status" value="1"/>
</dbReference>
<comment type="caution">
    <text evidence="5">The sequence shown here is derived from an EMBL/GenBank/DDBJ whole genome shotgun (WGS) entry which is preliminary data.</text>
</comment>
<feature type="transmembrane region" description="Helical" evidence="2">
    <location>
        <begin position="180"/>
        <end position="204"/>
    </location>
</feature>
<feature type="domain" description="EAL" evidence="3">
    <location>
        <begin position="393"/>
        <end position="644"/>
    </location>
</feature>
<dbReference type="EMBL" id="QRGO01000001">
    <property type="protein sequence ID" value="RDV04962.1"/>
    <property type="molecule type" value="Genomic_DNA"/>
</dbReference>
<dbReference type="SMART" id="SM00267">
    <property type="entry name" value="GGDEF"/>
    <property type="match status" value="1"/>
</dbReference>
<organism evidence="5 6">
    <name type="scientific">Undibacter mobilis</name>
    <dbReference type="NCBI Taxonomy" id="2292256"/>
    <lineage>
        <taxon>Bacteria</taxon>
        <taxon>Pseudomonadati</taxon>
        <taxon>Pseudomonadota</taxon>
        <taxon>Alphaproteobacteria</taxon>
        <taxon>Hyphomicrobiales</taxon>
        <taxon>Nitrobacteraceae</taxon>
        <taxon>Undibacter</taxon>
    </lineage>
</organism>
<dbReference type="SMART" id="SM00052">
    <property type="entry name" value="EAL"/>
    <property type="match status" value="1"/>
</dbReference>
<evidence type="ECO:0000313" key="6">
    <source>
        <dbReference type="Proteomes" id="UP000263993"/>
    </source>
</evidence>
<sequence>MRILSFTNMAFWRYLAALIVVLVALVGGTWIVVKATTDHLLYGHATRTAQLWANFLADNVADLNEIAAGEAPSSASLAFFGTARTAGLVFRYTIFNRYGFSMLVADRDKVTPVDLSEFDAKAADAVKHDTAVVDAMAGSRPGEPAYFAQAYVPVLVGGKPIAVVAAYVDQTGERESYFQAFLVAAASLCVLTALSFSVPAIAWYRRTREKQQADRRIRFLAHHDSLTGLANRARLMERLETALAESASTGALVAVHMIDIDHFKQVNDSLGHDVGDALLGVIGKRLRMTTRIEDMVARFGGDEFVVVQTGLVSATQAEEFAKRTIAGLKAPMHIKGQELTMTCTVGIAMGPADGKSAARLIKSADLALYAAKAAGRNCARFFTSEMDVALQERMALEKLIRDAATHNDFVLHYQPVFEIVGRRLVGFEALLRLPTADGTLIPPATIIPIAEEIRLIDKIGAWVLREACRTAKSWPSDLTVAVNLSSSQFESGSVEPAVAEALNESGLDPHRLELEITEGLLLNHTHATLETLRRLKDKGVSIVMDDFGTGYSSLSYLWKFPFDKIKIDRSFMESFAQSGHNVETVVKTIIALGREMNMRVTVEGVETAEQVDFLYDANADQVQGYFFGKPVSAARVEAAMLDDRRSTSPETPLPEPVTKPSSN</sequence>
<dbReference type="SUPFAM" id="SSF55073">
    <property type="entry name" value="Nucleotide cyclase"/>
    <property type="match status" value="1"/>
</dbReference>
<dbReference type="OrthoDB" id="9814202at2"/>
<dbReference type="PANTHER" id="PTHR44757">
    <property type="entry name" value="DIGUANYLATE CYCLASE DGCP"/>
    <property type="match status" value="1"/>
</dbReference>
<feature type="domain" description="GGDEF" evidence="4">
    <location>
        <begin position="251"/>
        <end position="384"/>
    </location>
</feature>
<dbReference type="Proteomes" id="UP000263993">
    <property type="component" value="Unassembled WGS sequence"/>
</dbReference>
<dbReference type="InterPro" id="IPR035919">
    <property type="entry name" value="EAL_sf"/>
</dbReference>
<dbReference type="Gene3D" id="3.30.70.270">
    <property type="match status" value="1"/>
</dbReference>
<dbReference type="InterPro" id="IPR001633">
    <property type="entry name" value="EAL_dom"/>
</dbReference>
<feature type="region of interest" description="Disordered" evidence="1">
    <location>
        <begin position="641"/>
        <end position="663"/>
    </location>
</feature>
<dbReference type="AlphaFoldDB" id="A0A371BBM2"/>
<dbReference type="CDD" id="cd01948">
    <property type="entry name" value="EAL"/>
    <property type="match status" value="1"/>
</dbReference>
<keyword evidence="2" id="KW-0472">Membrane</keyword>
<dbReference type="PROSITE" id="PS50883">
    <property type="entry name" value="EAL"/>
    <property type="match status" value="1"/>
</dbReference>
<protein>
    <submittedName>
        <fullName evidence="5">EAL domain-containing protein</fullName>
    </submittedName>
</protein>
<keyword evidence="2" id="KW-0812">Transmembrane</keyword>
<accession>A0A371BBM2</accession>
<evidence type="ECO:0000259" key="4">
    <source>
        <dbReference type="PROSITE" id="PS50887"/>
    </source>
</evidence>
<dbReference type="Pfam" id="PF00990">
    <property type="entry name" value="GGDEF"/>
    <property type="match status" value="1"/>
</dbReference>